<dbReference type="PANTHER" id="PTHR34723">
    <property type="entry name" value="PROTEIN CBG17025"/>
    <property type="match status" value="1"/>
</dbReference>
<accession>A0A2G2V1M4</accession>
<reference evidence="3" key="2">
    <citation type="journal article" date="2017" name="J. Anim. Genet.">
        <title>Multiple reference genome sequences of hot pepper reveal the massive evolution of plant disease resistance genes by retroduplication.</title>
        <authorList>
            <person name="Kim S."/>
            <person name="Park J."/>
            <person name="Yeom S.-I."/>
            <person name="Kim Y.-M."/>
            <person name="Seo E."/>
            <person name="Kim K.-T."/>
            <person name="Kim M.-S."/>
            <person name="Lee J.M."/>
            <person name="Cheong K."/>
            <person name="Shin H.-S."/>
            <person name="Kim S.-B."/>
            <person name="Han K."/>
            <person name="Lee J."/>
            <person name="Park M."/>
            <person name="Lee H.-A."/>
            <person name="Lee H.-Y."/>
            <person name="Lee Y."/>
            <person name="Oh S."/>
            <person name="Lee J.H."/>
            <person name="Choi E."/>
            <person name="Choi E."/>
            <person name="Lee S.E."/>
            <person name="Jeon J."/>
            <person name="Kim H."/>
            <person name="Choi G."/>
            <person name="Song H."/>
            <person name="Lee J."/>
            <person name="Lee S.-C."/>
            <person name="Kwon J.-K."/>
            <person name="Lee H.-Y."/>
            <person name="Koo N."/>
            <person name="Hong Y."/>
            <person name="Kim R.W."/>
            <person name="Kang W.-H."/>
            <person name="Huh J.H."/>
            <person name="Kang B.-C."/>
            <person name="Yang T.-J."/>
            <person name="Lee Y.-H."/>
            <person name="Bennetzen J.L."/>
            <person name="Choi D."/>
        </authorList>
    </citation>
    <scope>NUCLEOTIDE SEQUENCE [LARGE SCALE GENOMIC DNA]</scope>
    <source>
        <strain evidence="3">cv. PBC81</strain>
    </source>
</reference>
<organism evidence="2 3">
    <name type="scientific">Capsicum baccatum</name>
    <name type="common">Peruvian pepper</name>
    <dbReference type="NCBI Taxonomy" id="33114"/>
    <lineage>
        <taxon>Eukaryota</taxon>
        <taxon>Viridiplantae</taxon>
        <taxon>Streptophyta</taxon>
        <taxon>Embryophyta</taxon>
        <taxon>Tracheophyta</taxon>
        <taxon>Spermatophyta</taxon>
        <taxon>Magnoliopsida</taxon>
        <taxon>eudicotyledons</taxon>
        <taxon>Gunneridae</taxon>
        <taxon>Pentapetalae</taxon>
        <taxon>asterids</taxon>
        <taxon>lamiids</taxon>
        <taxon>Solanales</taxon>
        <taxon>Solanaceae</taxon>
        <taxon>Solanoideae</taxon>
        <taxon>Capsiceae</taxon>
        <taxon>Capsicum</taxon>
    </lineage>
</organism>
<dbReference type="OrthoDB" id="20872at2759"/>
<dbReference type="PANTHER" id="PTHR34723:SF8">
    <property type="entry name" value="PROTEIN CBG17025"/>
    <property type="match status" value="1"/>
</dbReference>
<comment type="caution">
    <text evidence="2">The sequence shown here is derived from an EMBL/GenBank/DDBJ whole genome shotgun (WGS) entry which is preliminary data.</text>
</comment>
<gene>
    <name evidence="2" type="ORF">CQW23_33513</name>
</gene>
<sequence length="127" mass="14046">MKAPYPLRLPHPRIRTAAGGPRHRTMKRGSRGTRGRPFDSPCARNARGGGRSIELDTAWALGCLGALLPWCHGVTVPWCLGALVPWRHGAMVPWRLGAMAPRCLWDGPAGPPMVCTDHLVPYYVWTW</sequence>
<protein>
    <submittedName>
        <fullName evidence="2">Uncharacterized protein</fullName>
    </submittedName>
</protein>
<name>A0A2G2V1M4_CAPBA</name>
<keyword evidence="3" id="KW-1185">Reference proteome</keyword>
<reference evidence="2 3" key="1">
    <citation type="journal article" date="2017" name="Genome Biol.">
        <title>New reference genome sequences of hot pepper reveal the massive evolution of plant disease-resistance genes by retroduplication.</title>
        <authorList>
            <person name="Kim S."/>
            <person name="Park J."/>
            <person name="Yeom S.I."/>
            <person name="Kim Y.M."/>
            <person name="Seo E."/>
            <person name="Kim K.T."/>
            <person name="Kim M.S."/>
            <person name="Lee J.M."/>
            <person name="Cheong K."/>
            <person name="Shin H.S."/>
            <person name="Kim S.B."/>
            <person name="Han K."/>
            <person name="Lee J."/>
            <person name="Park M."/>
            <person name="Lee H.A."/>
            <person name="Lee H.Y."/>
            <person name="Lee Y."/>
            <person name="Oh S."/>
            <person name="Lee J.H."/>
            <person name="Choi E."/>
            <person name="Choi E."/>
            <person name="Lee S.E."/>
            <person name="Jeon J."/>
            <person name="Kim H."/>
            <person name="Choi G."/>
            <person name="Song H."/>
            <person name="Lee J."/>
            <person name="Lee S.C."/>
            <person name="Kwon J.K."/>
            <person name="Lee H.Y."/>
            <person name="Koo N."/>
            <person name="Hong Y."/>
            <person name="Kim R.W."/>
            <person name="Kang W.H."/>
            <person name="Huh J.H."/>
            <person name="Kang B.C."/>
            <person name="Yang T.J."/>
            <person name="Lee Y.H."/>
            <person name="Bennetzen J.L."/>
            <person name="Choi D."/>
        </authorList>
    </citation>
    <scope>NUCLEOTIDE SEQUENCE [LARGE SCALE GENOMIC DNA]</scope>
    <source>
        <strain evidence="3">cv. PBC81</strain>
    </source>
</reference>
<feature type="compositionally biased region" description="Basic residues" evidence="1">
    <location>
        <begin position="21"/>
        <end position="34"/>
    </location>
</feature>
<proteinExistence type="predicted"/>
<evidence type="ECO:0000313" key="3">
    <source>
        <dbReference type="Proteomes" id="UP000224567"/>
    </source>
</evidence>
<dbReference type="EMBL" id="MLFT02000603">
    <property type="protein sequence ID" value="PHT26875.1"/>
    <property type="molecule type" value="Genomic_DNA"/>
</dbReference>
<dbReference type="Proteomes" id="UP000224567">
    <property type="component" value="Unassembled WGS sequence"/>
</dbReference>
<dbReference type="AlphaFoldDB" id="A0A2G2V1M4"/>
<evidence type="ECO:0000313" key="2">
    <source>
        <dbReference type="EMBL" id="PHT26875.1"/>
    </source>
</evidence>
<evidence type="ECO:0000256" key="1">
    <source>
        <dbReference type="SAM" id="MobiDB-lite"/>
    </source>
</evidence>
<feature type="region of interest" description="Disordered" evidence="1">
    <location>
        <begin position="1"/>
        <end position="47"/>
    </location>
</feature>